<evidence type="ECO:0000313" key="1">
    <source>
        <dbReference type="EMBL" id="EFR30946.1"/>
    </source>
</evidence>
<gene>
    <name evidence="1" type="ORF">HMPREF9257_1488</name>
</gene>
<proteinExistence type="predicted"/>
<comment type="caution">
    <text evidence="1">The sequence shown here is derived from an EMBL/GenBank/DDBJ whole genome shotgun (WGS) entry which is preliminary data.</text>
</comment>
<dbReference type="Proteomes" id="UP000005990">
    <property type="component" value="Unassembled WGS sequence"/>
</dbReference>
<name>E4KPK0_9LACT</name>
<protein>
    <submittedName>
        <fullName evidence="1">Uncharacterized protein</fullName>
    </submittedName>
</protein>
<dbReference type="EMBL" id="AENN01000015">
    <property type="protein sequence ID" value="EFR30946.1"/>
    <property type="molecule type" value="Genomic_DNA"/>
</dbReference>
<dbReference type="RefSeq" id="WP_006418149.1">
    <property type="nucleotide sequence ID" value="NZ_AENN01000015.1"/>
</dbReference>
<dbReference type="AlphaFoldDB" id="E4KPK0"/>
<sequence>MKTKSYELQYFEALQRHSHLDKKERQHLLRLQSGYEGGVEV</sequence>
<organism evidence="1 2">
    <name type="scientific">Eremococcus coleocola ACS-139-V-Col8</name>
    <dbReference type="NCBI Taxonomy" id="908337"/>
    <lineage>
        <taxon>Bacteria</taxon>
        <taxon>Bacillati</taxon>
        <taxon>Bacillota</taxon>
        <taxon>Bacilli</taxon>
        <taxon>Lactobacillales</taxon>
        <taxon>Aerococcaceae</taxon>
        <taxon>Eremococcus</taxon>
    </lineage>
</organism>
<evidence type="ECO:0000313" key="2">
    <source>
        <dbReference type="Proteomes" id="UP000005990"/>
    </source>
</evidence>
<accession>E4KPK0</accession>
<reference evidence="1 2" key="1">
    <citation type="submission" date="2010-10" db="EMBL/GenBank/DDBJ databases">
        <authorList>
            <person name="Durkin A.S."/>
            <person name="Madupu R."/>
            <person name="Torralba M."/>
            <person name="Gillis M."/>
            <person name="Methe B."/>
            <person name="Sutton G."/>
            <person name="Nelson K.E."/>
        </authorList>
    </citation>
    <scope>NUCLEOTIDE SEQUENCE [LARGE SCALE GENOMIC DNA]</scope>
    <source>
        <strain evidence="1 2">ACS-139-V-Col8</strain>
    </source>
</reference>
<keyword evidence="2" id="KW-1185">Reference proteome</keyword>